<dbReference type="PANTHER" id="PTHR15081">
    <property type="entry name" value="NUCLEAR AUTOANTIGENIC SPERM PROTEIN NASP -RELATED"/>
    <property type="match status" value="1"/>
</dbReference>
<keyword evidence="10" id="KW-1185">Reference proteome</keyword>
<comment type="subcellular location">
    <subcellularLocation>
        <location evidence="1">Nucleus</location>
    </subcellularLocation>
</comment>
<evidence type="ECO:0000256" key="1">
    <source>
        <dbReference type="ARBA" id="ARBA00004123"/>
    </source>
</evidence>
<dbReference type="EMBL" id="JAHWGI010000289">
    <property type="protein sequence ID" value="KAK3911973.1"/>
    <property type="molecule type" value="Genomic_DNA"/>
</dbReference>
<feature type="compositionally biased region" description="Basic and acidic residues" evidence="7">
    <location>
        <begin position="221"/>
        <end position="233"/>
    </location>
</feature>
<dbReference type="Proteomes" id="UP001219518">
    <property type="component" value="Unassembled WGS sequence"/>
</dbReference>
<evidence type="ECO:0000256" key="7">
    <source>
        <dbReference type="SAM" id="MobiDB-lite"/>
    </source>
</evidence>
<feature type="region of interest" description="Disordered" evidence="7">
    <location>
        <begin position="356"/>
        <end position="377"/>
    </location>
</feature>
<dbReference type="Pfam" id="PF10516">
    <property type="entry name" value="SHNi-TPR"/>
    <property type="match status" value="1"/>
</dbReference>
<dbReference type="InterPro" id="IPR019734">
    <property type="entry name" value="TPR_rpt"/>
</dbReference>
<reference evidence="9" key="1">
    <citation type="submission" date="2021-07" db="EMBL/GenBank/DDBJ databases">
        <authorList>
            <person name="Catto M.A."/>
            <person name="Jacobson A."/>
            <person name="Kennedy G."/>
            <person name="Labadie P."/>
            <person name="Hunt B.G."/>
            <person name="Srinivasan R."/>
        </authorList>
    </citation>
    <scope>NUCLEOTIDE SEQUENCE</scope>
    <source>
        <strain evidence="9">PL_HMW_Pooled</strain>
        <tissue evidence="9">Head</tissue>
    </source>
</reference>
<feature type="region of interest" description="Disordered" evidence="7">
    <location>
        <begin position="397"/>
        <end position="531"/>
    </location>
</feature>
<dbReference type="PANTHER" id="PTHR15081:SF1">
    <property type="entry name" value="NUCLEAR AUTOANTIGENIC SPERM PROTEIN"/>
    <property type="match status" value="1"/>
</dbReference>
<comment type="similarity">
    <text evidence="2">Belongs to the NASP family.</text>
</comment>
<feature type="compositionally biased region" description="Low complexity" evidence="7">
    <location>
        <begin position="19"/>
        <end position="48"/>
    </location>
</feature>
<dbReference type="SUPFAM" id="SSF48452">
    <property type="entry name" value="TPR-like"/>
    <property type="match status" value="1"/>
</dbReference>
<dbReference type="Gene3D" id="1.25.40.10">
    <property type="entry name" value="Tetratricopeptide repeat domain"/>
    <property type="match status" value="1"/>
</dbReference>
<feature type="domain" description="Tetratricopeptide SHNi-TPR" evidence="8">
    <location>
        <begin position="278"/>
        <end position="313"/>
    </location>
</feature>
<feature type="compositionally biased region" description="Acidic residues" evidence="7">
    <location>
        <begin position="121"/>
        <end position="154"/>
    </location>
</feature>
<dbReference type="InterPro" id="IPR051730">
    <property type="entry name" value="NASP-like"/>
</dbReference>
<keyword evidence="4 6" id="KW-0802">TPR repeat</keyword>
<feature type="region of interest" description="Disordered" evidence="7">
    <location>
        <begin position="115"/>
        <end position="241"/>
    </location>
</feature>
<gene>
    <name evidence="9" type="ORF">KUF71_021542</name>
</gene>
<dbReference type="GO" id="GO:0005654">
    <property type="term" value="C:nucleoplasm"/>
    <property type="evidence" value="ECO:0007669"/>
    <property type="project" value="TreeGrafter"/>
</dbReference>
<evidence type="ECO:0000259" key="8">
    <source>
        <dbReference type="Pfam" id="PF10516"/>
    </source>
</evidence>
<dbReference type="GO" id="GO:0034080">
    <property type="term" value="P:CENP-A containing chromatin assembly"/>
    <property type="evidence" value="ECO:0007669"/>
    <property type="project" value="TreeGrafter"/>
</dbReference>
<evidence type="ECO:0000256" key="4">
    <source>
        <dbReference type="ARBA" id="ARBA00022803"/>
    </source>
</evidence>
<feature type="repeat" description="TPR" evidence="6">
    <location>
        <begin position="320"/>
        <end position="353"/>
    </location>
</feature>
<feature type="compositionally biased region" description="Polar residues" evidence="7">
    <location>
        <begin position="209"/>
        <end position="219"/>
    </location>
</feature>
<evidence type="ECO:0000256" key="6">
    <source>
        <dbReference type="PROSITE-ProRule" id="PRU00339"/>
    </source>
</evidence>
<keyword evidence="5" id="KW-0539">Nucleus</keyword>
<feature type="compositionally biased region" description="Low complexity" evidence="7">
    <location>
        <begin position="431"/>
        <end position="442"/>
    </location>
</feature>
<dbReference type="SMART" id="SM00028">
    <property type="entry name" value="TPR"/>
    <property type="match status" value="2"/>
</dbReference>
<feature type="compositionally biased region" description="Basic and acidic residues" evidence="7">
    <location>
        <begin position="397"/>
        <end position="412"/>
    </location>
</feature>
<feature type="region of interest" description="Disordered" evidence="7">
    <location>
        <begin position="19"/>
        <end position="52"/>
    </location>
</feature>
<evidence type="ECO:0000256" key="5">
    <source>
        <dbReference type="ARBA" id="ARBA00023242"/>
    </source>
</evidence>
<dbReference type="GO" id="GO:0042393">
    <property type="term" value="F:histone binding"/>
    <property type="evidence" value="ECO:0007669"/>
    <property type="project" value="TreeGrafter"/>
</dbReference>
<organism evidence="9 10">
    <name type="scientific">Frankliniella fusca</name>
    <dbReference type="NCBI Taxonomy" id="407009"/>
    <lineage>
        <taxon>Eukaryota</taxon>
        <taxon>Metazoa</taxon>
        <taxon>Ecdysozoa</taxon>
        <taxon>Arthropoda</taxon>
        <taxon>Hexapoda</taxon>
        <taxon>Insecta</taxon>
        <taxon>Pterygota</taxon>
        <taxon>Neoptera</taxon>
        <taxon>Paraneoptera</taxon>
        <taxon>Thysanoptera</taxon>
        <taxon>Terebrantia</taxon>
        <taxon>Thripoidea</taxon>
        <taxon>Thripidae</taxon>
        <taxon>Frankliniella</taxon>
    </lineage>
</organism>
<name>A0AAE1LA20_9NEOP</name>
<evidence type="ECO:0000313" key="10">
    <source>
        <dbReference type="Proteomes" id="UP001219518"/>
    </source>
</evidence>
<evidence type="ECO:0000256" key="2">
    <source>
        <dbReference type="ARBA" id="ARBA00008402"/>
    </source>
</evidence>
<dbReference type="InterPro" id="IPR019544">
    <property type="entry name" value="Tetratricopeptide_SHNi-TPR_dom"/>
</dbReference>
<feature type="compositionally biased region" description="Basic and acidic residues" evidence="7">
    <location>
        <begin position="450"/>
        <end position="487"/>
    </location>
</feature>
<proteinExistence type="inferred from homology"/>
<comment type="caution">
    <text evidence="9">The sequence shown here is derived from an EMBL/GenBank/DDBJ whole genome shotgun (WGS) entry which is preliminary data.</text>
</comment>
<dbReference type="InterPro" id="IPR011990">
    <property type="entry name" value="TPR-like_helical_dom_sf"/>
</dbReference>
<feature type="compositionally biased region" description="Basic and acidic residues" evidence="7">
    <location>
        <begin position="165"/>
        <end position="186"/>
    </location>
</feature>
<evidence type="ECO:0000256" key="3">
    <source>
        <dbReference type="ARBA" id="ARBA00022737"/>
    </source>
</evidence>
<feature type="repeat" description="TPR" evidence="6">
    <location>
        <begin position="278"/>
        <end position="311"/>
    </location>
</feature>
<dbReference type="GO" id="GO:0006335">
    <property type="term" value="P:DNA replication-dependent chromatin assembly"/>
    <property type="evidence" value="ECO:0007669"/>
    <property type="project" value="TreeGrafter"/>
</dbReference>
<feature type="compositionally biased region" description="Basic and acidic residues" evidence="7">
    <location>
        <begin position="497"/>
        <end position="531"/>
    </location>
</feature>
<keyword evidence="3" id="KW-0677">Repeat</keyword>
<dbReference type="Pfam" id="PF13181">
    <property type="entry name" value="TPR_8"/>
    <property type="match status" value="1"/>
</dbReference>
<reference evidence="9" key="2">
    <citation type="journal article" date="2023" name="BMC Genomics">
        <title>Pest status, molecular evolution, and epigenetic factors derived from the genome assembly of Frankliniella fusca, a thysanopteran phytovirus vector.</title>
        <authorList>
            <person name="Catto M.A."/>
            <person name="Labadie P.E."/>
            <person name="Jacobson A.L."/>
            <person name="Kennedy G.G."/>
            <person name="Srinivasan R."/>
            <person name="Hunt B.G."/>
        </authorList>
    </citation>
    <scope>NUCLEOTIDE SEQUENCE</scope>
    <source>
        <strain evidence="9">PL_HMW_Pooled</strain>
    </source>
</reference>
<accession>A0AAE1LA20</accession>
<protein>
    <submittedName>
        <fullName evidence="9">Nuclear autoantigenic sperm protein</fullName>
    </submittedName>
</protein>
<evidence type="ECO:0000313" key="9">
    <source>
        <dbReference type="EMBL" id="KAK3911973.1"/>
    </source>
</evidence>
<sequence>MVLMCAWTVLQVDMSSEADTTSATGTVATPTKAAAPAPSTGSTPSTPSKEGDDARILLVQGRRHLLVKDYFSAVAALAKGCELLAHKYGDTAPELGDAYLTYGRALLELARSESGVLGMNEEGETENEADGDGEDDEEEEGGEDGEEDEEEDKDGAEGSAELENGAEKGKDSAEDKKEAASSEKEASANGKTEANGEAETNGKAETSEPKTNGETSNGVTEDGKEAGADQTIKEEEEEDDVNNLQLAWEVLELAKGIFQKQLEAEEEVDVKANSLKLAEVYLKLGEVGVESENYTTAVDDMKKCLELQRKYLQNDDRRVAETLYNMGMAYSLANEFDSAIEQYKAASEQIESRISNLEKKKAEPTSENNESSDDPFYTIEGEIEELKALLPEIKEKVSDMQDFKKETVRRMMEGMAEASAQHSSRADGAGPSSSSDKPVSSVAHLVKRKPKDETAATEKKSEEKVESKLVGVEKEEVKTESTEITEKADEDVASNESEDKRDSSCERKRKQEESSEVKDVAKKAKVDESES</sequence>
<dbReference type="PROSITE" id="PS50005">
    <property type="entry name" value="TPR"/>
    <property type="match status" value="2"/>
</dbReference>
<dbReference type="AlphaFoldDB" id="A0AAE1LA20"/>